<accession>X0VCY4</accession>
<proteinExistence type="predicted"/>
<dbReference type="EMBL" id="BARS01013631">
    <property type="protein sequence ID" value="GAF98425.1"/>
    <property type="molecule type" value="Genomic_DNA"/>
</dbReference>
<sequence length="76" mass="7517">CIDLTGGSGSIANDNTFGGGGGASGGTITHCITMGLSDTAIRNYGAVDADALVTGGTAVHSYCMNYVHDATDETDT</sequence>
<reference evidence="1" key="1">
    <citation type="journal article" date="2014" name="Front. Microbiol.">
        <title>High frequency of phylogenetically diverse reductive dehalogenase-homologous genes in deep subseafloor sedimentary metagenomes.</title>
        <authorList>
            <person name="Kawai M."/>
            <person name="Futagami T."/>
            <person name="Toyoda A."/>
            <person name="Takaki Y."/>
            <person name="Nishi S."/>
            <person name="Hori S."/>
            <person name="Arai W."/>
            <person name="Tsubouchi T."/>
            <person name="Morono Y."/>
            <person name="Uchiyama I."/>
            <person name="Ito T."/>
            <person name="Fujiyama A."/>
            <person name="Inagaki F."/>
            <person name="Takami H."/>
        </authorList>
    </citation>
    <scope>NUCLEOTIDE SEQUENCE</scope>
    <source>
        <strain evidence="1">Expedition CK06-06</strain>
    </source>
</reference>
<feature type="non-terminal residue" evidence="1">
    <location>
        <position position="1"/>
    </location>
</feature>
<comment type="caution">
    <text evidence="1">The sequence shown here is derived from an EMBL/GenBank/DDBJ whole genome shotgun (WGS) entry which is preliminary data.</text>
</comment>
<protein>
    <submittedName>
        <fullName evidence="1">Uncharacterized protein</fullName>
    </submittedName>
</protein>
<gene>
    <name evidence="1" type="ORF">S01H1_23545</name>
</gene>
<evidence type="ECO:0000313" key="1">
    <source>
        <dbReference type="EMBL" id="GAF98425.1"/>
    </source>
</evidence>
<organism evidence="1">
    <name type="scientific">marine sediment metagenome</name>
    <dbReference type="NCBI Taxonomy" id="412755"/>
    <lineage>
        <taxon>unclassified sequences</taxon>
        <taxon>metagenomes</taxon>
        <taxon>ecological metagenomes</taxon>
    </lineage>
</organism>
<dbReference type="AlphaFoldDB" id="X0VCY4"/>
<name>X0VCY4_9ZZZZ</name>